<evidence type="ECO:0000256" key="1">
    <source>
        <dbReference type="ARBA" id="ARBA00006432"/>
    </source>
</evidence>
<feature type="domain" description="AMP-binding enzyme C-terminal" evidence="4">
    <location>
        <begin position="437"/>
        <end position="512"/>
    </location>
</feature>
<comment type="caution">
    <text evidence="5">The sequence shown here is derived from an EMBL/GenBank/DDBJ whole genome shotgun (WGS) entry which is preliminary data.</text>
</comment>
<dbReference type="AlphaFoldDB" id="A0A543PG65"/>
<evidence type="ECO:0000259" key="4">
    <source>
        <dbReference type="Pfam" id="PF13193"/>
    </source>
</evidence>
<dbReference type="InterPro" id="IPR000873">
    <property type="entry name" value="AMP-dep_synth/lig_dom"/>
</dbReference>
<dbReference type="InterPro" id="IPR020845">
    <property type="entry name" value="AMP-binding_CS"/>
</dbReference>
<dbReference type="Gene3D" id="3.30.300.30">
    <property type="match status" value="1"/>
</dbReference>
<dbReference type="InterPro" id="IPR042099">
    <property type="entry name" value="ANL_N_sf"/>
</dbReference>
<gene>
    <name evidence="5" type="ORF">FHU33_2489</name>
</gene>
<dbReference type="Gene3D" id="3.40.50.12780">
    <property type="entry name" value="N-terminal domain of ligase-like"/>
    <property type="match status" value="1"/>
</dbReference>
<dbReference type="Pfam" id="PF00501">
    <property type="entry name" value="AMP-binding"/>
    <property type="match status" value="1"/>
</dbReference>
<evidence type="ECO:0000259" key="3">
    <source>
        <dbReference type="Pfam" id="PF00501"/>
    </source>
</evidence>
<sequence length="529" mass="58180">MDMTALSVDVVGRRNLRNLLTERVDRQPDKPYLVFEGRNGDVQEFTYSEFLRNVQRAAAGFAGLGIGKGDAVVIHLPNCPEFLFSWFGLTWIGAVAVPANAANTATEMEHVLGHSEAVAVVVSADHWEVIDRAVQGAPTVKHRVLARTTTAMGEAVLFTDFLAADAEPPVVEVDSEDVAQMIFTSGTTSRPKAVMLTHANCLRSGERASRSAAADDQDRFLTALPAFHVNAQSMTIMASLTVGGTCILLEEYRASIFWSQLIRHRATSVSLVAMQVRTLLAQPPRDEDRQHHLRRNFYAINVLDSEKEEFERRYGVELVNGYGLSEAMTIVTVAPVFGEKRWPSIGLPAYDRIVRIVDERGEDVPLGSPGEIIVWGIPGRTLMKGYFKDPDATAAALRDGWLYTGDNGYFDERGYVYFFDRKKDVIKRSGENISASEVEVALLTHEGVAEAAVIGVPDPIRDEAVKAFVVAREGVDLTVDEVLRHCREHLAGFKVPTVVEIIDGLPKTSIGKIEKKVLRQWSAESGAGS</sequence>
<organism evidence="5 6">
    <name type="scientific">Blastococcus colisei</name>
    <dbReference type="NCBI Taxonomy" id="1564162"/>
    <lineage>
        <taxon>Bacteria</taxon>
        <taxon>Bacillati</taxon>
        <taxon>Actinomycetota</taxon>
        <taxon>Actinomycetes</taxon>
        <taxon>Geodermatophilales</taxon>
        <taxon>Geodermatophilaceae</taxon>
        <taxon>Blastococcus</taxon>
    </lineage>
</organism>
<evidence type="ECO:0000313" key="6">
    <source>
        <dbReference type="Proteomes" id="UP000319865"/>
    </source>
</evidence>
<protein>
    <submittedName>
        <fullName evidence="5">Crotonobetaine/carnitine-CoA ligase</fullName>
    </submittedName>
</protein>
<dbReference type="PANTHER" id="PTHR43767">
    <property type="entry name" value="LONG-CHAIN-FATTY-ACID--COA LIGASE"/>
    <property type="match status" value="1"/>
</dbReference>
<dbReference type="InterPro" id="IPR050237">
    <property type="entry name" value="ATP-dep_AMP-bd_enzyme"/>
</dbReference>
<keyword evidence="6" id="KW-1185">Reference proteome</keyword>
<keyword evidence="2 5" id="KW-0436">Ligase</keyword>
<accession>A0A543PG65</accession>
<proteinExistence type="inferred from homology"/>
<evidence type="ECO:0000256" key="2">
    <source>
        <dbReference type="ARBA" id="ARBA00022598"/>
    </source>
</evidence>
<comment type="similarity">
    <text evidence="1">Belongs to the ATP-dependent AMP-binding enzyme family.</text>
</comment>
<dbReference type="FunFam" id="3.30.300.30:FF:000008">
    <property type="entry name" value="2,3-dihydroxybenzoate-AMP ligase"/>
    <property type="match status" value="1"/>
</dbReference>
<dbReference type="SUPFAM" id="SSF56801">
    <property type="entry name" value="Acetyl-CoA synthetase-like"/>
    <property type="match status" value="1"/>
</dbReference>
<feature type="domain" description="AMP-dependent synthetase/ligase" evidence="3">
    <location>
        <begin position="21"/>
        <end position="387"/>
    </location>
</feature>
<dbReference type="Proteomes" id="UP000319865">
    <property type="component" value="Unassembled WGS sequence"/>
</dbReference>
<dbReference type="GO" id="GO:0016878">
    <property type="term" value="F:acid-thiol ligase activity"/>
    <property type="evidence" value="ECO:0007669"/>
    <property type="project" value="UniProtKB-ARBA"/>
</dbReference>
<dbReference type="PROSITE" id="PS00455">
    <property type="entry name" value="AMP_BINDING"/>
    <property type="match status" value="1"/>
</dbReference>
<dbReference type="InterPro" id="IPR025110">
    <property type="entry name" value="AMP-bd_C"/>
</dbReference>
<evidence type="ECO:0000313" key="5">
    <source>
        <dbReference type="EMBL" id="TQN43067.1"/>
    </source>
</evidence>
<name>A0A543PG65_9ACTN</name>
<dbReference type="PANTHER" id="PTHR43767:SF1">
    <property type="entry name" value="NONRIBOSOMAL PEPTIDE SYNTHASE PES1 (EUROFUNG)-RELATED"/>
    <property type="match status" value="1"/>
</dbReference>
<dbReference type="InterPro" id="IPR045851">
    <property type="entry name" value="AMP-bd_C_sf"/>
</dbReference>
<dbReference type="EMBL" id="VFQE01000001">
    <property type="protein sequence ID" value="TQN43067.1"/>
    <property type="molecule type" value="Genomic_DNA"/>
</dbReference>
<dbReference type="Pfam" id="PF13193">
    <property type="entry name" value="AMP-binding_C"/>
    <property type="match status" value="1"/>
</dbReference>
<reference evidence="5 6" key="1">
    <citation type="submission" date="2019-06" db="EMBL/GenBank/DDBJ databases">
        <title>Sequencing the genomes of 1000 actinobacteria strains.</title>
        <authorList>
            <person name="Klenk H.-P."/>
        </authorList>
    </citation>
    <scope>NUCLEOTIDE SEQUENCE [LARGE SCALE GENOMIC DNA]</scope>
    <source>
        <strain evidence="5 6">DSM 46837</strain>
    </source>
</reference>